<dbReference type="SUPFAM" id="SSF53697">
    <property type="entry name" value="SIS domain"/>
    <property type="match status" value="1"/>
</dbReference>
<reference evidence="1" key="1">
    <citation type="journal article" date="2022" name="J. Anim. Sci.">
        <title>Whole genome sequence analyses-based assessment of virulence potential and antimicrobial susceptibilities and resistance of Enterococcus faecium strains isolated from commercial swine and cattle probiotic products.</title>
        <authorList>
            <person name="Shridhar P.B."/>
            <person name="Amachawadi R.G."/>
            <person name="Tokach M."/>
            <person name="Patel I."/>
            <person name="Gangiredla J."/>
            <person name="Mammel M."/>
            <person name="Nagaraja T.G."/>
        </authorList>
    </citation>
    <scope>NUCLEOTIDE SEQUENCE</scope>
    <source>
        <strain evidence="1">EF215</strain>
    </source>
</reference>
<name>A0A9X1GF94_ENTFC</name>
<gene>
    <name evidence="1" type="ORF">KYX88_16400</name>
</gene>
<dbReference type="AlphaFoldDB" id="A0A9X1GF94"/>
<dbReference type="InterPro" id="IPR046348">
    <property type="entry name" value="SIS_dom_sf"/>
</dbReference>
<evidence type="ECO:0000313" key="1">
    <source>
        <dbReference type="EMBL" id="MBX4224252.1"/>
    </source>
</evidence>
<dbReference type="GO" id="GO:0016853">
    <property type="term" value="F:isomerase activity"/>
    <property type="evidence" value="ECO:0007669"/>
    <property type="project" value="UniProtKB-KW"/>
</dbReference>
<dbReference type="GO" id="GO:1901135">
    <property type="term" value="P:carbohydrate derivative metabolic process"/>
    <property type="evidence" value="ECO:0007669"/>
    <property type="project" value="InterPro"/>
</dbReference>
<dbReference type="Gene3D" id="1.10.10.2240">
    <property type="match status" value="1"/>
</dbReference>
<comment type="caution">
    <text evidence="1">The sequence shown here is derived from an EMBL/GenBank/DDBJ whole genome shotgun (WGS) entry which is preliminary data.</text>
</comment>
<dbReference type="EMBL" id="JAIFOC010000619">
    <property type="protein sequence ID" value="MBX4224252.1"/>
    <property type="molecule type" value="Genomic_DNA"/>
</dbReference>
<proteinExistence type="predicted"/>
<feature type="non-terminal residue" evidence="1">
    <location>
        <position position="1"/>
    </location>
</feature>
<organism evidence="1 2">
    <name type="scientific">Enterococcus faecium</name>
    <name type="common">Streptococcus faecium</name>
    <dbReference type="NCBI Taxonomy" id="1352"/>
    <lineage>
        <taxon>Bacteria</taxon>
        <taxon>Bacillati</taxon>
        <taxon>Bacillota</taxon>
        <taxon>Bacilli</taxon>
        <taxon>Lactobacillales</taxon>
        <taxon>Enterococcaceae</taxon>
        <taxon>Enterococcus</taxon>
    </lineage>
</organism>
<dbReference type="Proteomes" id="UP001139644">
    <property type="component" value="Unassembled WGS sequence"/>
</dbReference>
<accession>A0A9X1GF94</accession>
<protein>
    <submittedName>
        <fullName evidence="1">Phosphosugar isomerase</fullName>
    </submittedName>
</protein>
<evidence type="ECO:0000313" key="2">
    <source>
        <dbReference type="Proteomes" id="UP001139644"/>
    </source>
</evidence>
<sequence>ALTFLNRFDAKIEIVDALDWGLSAHIAKEVLDYFNPFVITAVFRVYAEELAEVRQHPLTKRRYMWKLEY</sequence>
<keyword evidence="1" id="KW-0413">Isomerase</keyword>
<dbReference type="GO" id="GO:0097367">
    <property type="term" value="F:carbohydrate derivative binding"/>
    <property type="evidence" value="ECO:0007669"/>
    <property type="project" value="InterPro"/>
</dbReference>